<organism evidence="1">
    <name type="scientific">marine sediment metagenome</name>
    <dbReference type="NCBI Taxonomy" id="412755"/>
    <lineage>
        <taxon>unclassified sequences</taxon>
        <taxon>metagenomes</taxon>
        <taxon>ecological metagenomes</taxon>
    </lineage>
</organism>
<protein>
    <recommendedName>
        <fullName evidence="2">MalT-like TPR region domain-containing protein</fullName>
    </recommendedName>
</protein>
<accession>A0A0F9CDN3</accession>
<reference evidence="1" key="1">
    <citation type="journal article" date="2015" name="Nature">
        <title>Complex archaea that bridge the gap between prokaryotes and eukaryotes.</title>
        <authorList>
            <person name="Spang A."/>
            <person name="Saw J.H."/>
            <person name="Jorgensen S.L."/>
            <person name="Zaremba-Niedzwiedzka K."/>
            <person name="Martijn J."/>
            <person name="Lind A.E."/>
            <person name="van Eijk R."/>
            <person name="Schleper C."/>
            <person name="Guy L."/>
            <person name="Ettema T.J."/>
        </authorList>
    </citation>
    <scope>NUCLEOTIDE SEQUENCE</scope>
</reference>
<comment type="caution">
    <text evidence="1">The sequence shown here is derived from an EMBL/GenBank/DDBJ whole genome shotgun (WGS) entry which is preliminary data.</text>
</comment>
<dbReference type="EMBL" id="LAZR01033759">
    <property type="protein sequence ID" value="KKL47184.1"/>
    <property type="molecule type" value="Genomic_DNA"/>
</dbReference>
<proteinExistence type="predicted"/>
<name>A0A0F9CDN3_9ZZZZ</name>
<evidence type="ECO:0000313" key="1">
    <source>
        <dbReference type="EMBL" id="KKL47184.1"/>
    </source>
</evidence>
<dbReference type="AlphaFoldDB" id="A0A0F9CDN3"/>
<gene>
    <name evidence="1" type="ORF">LCGC14_2338090</name>
</gene>
<sequence length="144" mass="16744">MSEPDHKDLRYAKNLRREGKLQEALKVINEIEKKGTPTPKVQLSLLISKRKILNMYQRYGETVRVGKLAYRLSQTLGKKNEMITSLLFKASSLFLGQNEKALKYLSEAENLLNSLSDESPSYLERKKKYFIQEILGSIFERRCK</sequence>
<evidence type="ECO:0008006" key="2">
    <source>
        <dbReference type="Google" id="ProtNLM"/>
    </source>
</evidence>